<dbReference type="EMBL" id="JRLZ01000016">
    <property type="protein sequence ID" value="KGO94509.1"/>
    <property type="molecule type" value="Genomic_DNA"/>
</dbReference>
<reference evidence="1 2" key="2">
    <citation type="journal article" date="2015" name="Stand. Genomic Sci.">
        <title>High quality draft genomic sequence of Flavobacterium enshiense DK69(T) and comparison among Flavobacterium genomes.</title>
        <authorList>
            <person name="Zeng Z."/>
            <person name="Chen C."/>
            <person name="Du H."/>
            <person name="Wang G."/>
            <person name="Li M."/>
        </authorList>
    </citation>
    <scope>NUCLEOTIDE SEQUENCE [LARGE SCALE GENOMIC DNA]</scope>
    <source>
        <strain evidence="1 2">DK69</strain>
    </source>
</reference>
<dbReference type="eggNOG" id="ENOG5032RP0">
    <property type="taxonomic scope" value="Bacteria"/>
</dbReference>
<sequence length="112" mass="12697">MNVVELLEKVSNHAVLPFSEVIETIDGNYDFVPSAFKNGETFNEEGVNNGSCKVYSFAKMHELSEAETLYLFGEHYQKVLETPEEADHQNIRNFMKFGWGGIVFEKTALTAK</sequence>
<evidence type="ECO:0000313" key="1">
    <source>
        <dbReference type="EMBL" id="KGO94509.1"/>
    </source>
</evidence>
<dbReference type="AlphaFoldDB" id="V6SCJ9"/>
<name>V6SCJ9_9FLAO</name>
<dbReference type="Proteomes" id="UP000030149">
    <property type="component" value="Unassembled WGS sequence"/>
</dbReference>
<evidence type="ECO:0008006" key="3">
    <source>
        <dbReference type="Google" id="ProtNLM"/>
    </source>
</evidence>
<dbReference type="RefSeq" id="WP_023572880.1">
    <property type="nucleotide sequence ID" value="NZ_AVCS01000006.1"/>
</dbReference>
<organism evidence="1 2">
    <name type="scientific">Flavobacterium enshiense DK69</name>
    <dbReference type="NCBI Taxonomy" id="1107311"/>
    <lineage>
        <taxon>Bacteria</taxon>
        <taxon>Pseudomonadati</taxon>
        <taxon>Bacteroidota</taxon>
        <taxon>Flavobacteriia</taxon>
        <taxon>Flavobacteriales</taxon>
        <taxon>Flavobacteriaceae</taxon>
        <taxon>Flavobacterium</taxon>
    </lineage>
</organism>
<dbReference type="STRING" id="1107311.Q767_13150"/>
<proteinExistence type="predicted"/>
<accession>V6SCJ9</accession>
<comment type="caution">
    <text evidence="1">The sequence shown here is derived from an EMBL/GenBank/DDBJ whole genome shotgun (WGS) entry which is preliminary data.</text>
</comment>
<keyword evidence="2" id="KW-1185">Reference proteome</keyword>
<protein>
    <recommendedName>
        <fullName evidence="3">Type III effector</fullName>
    </recommendedName>
</protein>
<dbReference type="PATRIC" id="fig|1107311.3.peg.827"/>
<gene>
    <name evidence="1" type="ORF">Q767_13150</name>
</gene>
<dbReference type="Gene3D" id="3.20.160.10">
    <property type="entry name" value="vpa0580 domain like"/>
    <property type="match status" value="1"/>
</dbReference>
<reference evidence="2" key="1">
    <citation type="submission" date="2013-09" db="EMBL/GenBank/DDBJ databases">
        <authorList>
            <person name="Zeng Z."/>
            <person name="Chen C."/>
        </authorList>
    </citation>
    <scope>NUCLEOTIDE SEQUENCE [LARGE SCALE GENOMIC DNA]</scope>
    <source>
        <strain evidence="2">DK69</strain>
    </source>
</reference>
<dbReference type="OrthoDB" id="9790826at2"/>
<dbReference type="InterPro" id="IPR014984">
    <property type="entry name" value="HopJ"/>
</dbReference>
<dbReference type="Pfam" id="PF08888">
    <property type="entry name" value="HopJ"/>
    <property type="match status" value="1"/>
</dbReference>
<dbReference type="InterPro" id="IPR038604">
    <property type="entry name" value="HopJ_sf"/>
</dbReference>
<evidence type="ECO:0000313" key="2">
    <source>
        <dbReference type="Proteomes" id="UP000030149"/>
    </source>
</evidence>